<gene>
    <name evidence="2" type="ORF">CBER1_05767</name>
</gene>
<feature type="region of interest" description="Disordered" evidence="1">
    <location>
        <begin position="93"/>
        <end position="156"/>
    </location>
</feature>
<protein>
    <submittedName>
        <fullName evidence="2">Uncharacterized protein</fullName>
    </submittedName>
</protein>
<feature type="compositionally biased region" description="Polar residues" evidence="1">
    <location>
        <begin position="93"/>
        <end position="119"/>
    </location>
</feature>
<dbReference type="AlphaFoldDB" id="A0A2S6CHX8"/>
<evidence type="ECO:0000313" key="3">
    <source>
        <dbReference type="Proteomes" id="UP000237631"/>
    </source>
</evidence>
<feature type="region of interest" description="Disordered" evidence="1">
    <location>
        <begin position="188"/>
        <end position="219"/>
    </location>
</feature>
<accession>A0A2S6CHX8</accession>
<proteinExistence type="predicted"/>
<sequence length="219" mass="23453">MASVSTPAGLAEENAVRNSVGDRFRVSGSRYGVSGNSSFSSSTLPSTNDSGYNSNSASTGMPHSNATIDRAGRNYAIERYPELWNQTRGAATTPTEYNTSAQSFGQAQESYPQRRASSVTPPPISAIMQGNAARMESAGNSETAVVSDDPQTESNYILDSGTGLVHIQQPTPIDLLTQPVNFDASRMHRFHTGPSDEEQSGRGYAGTPRALRNQHYRSA</sequence>
<dbReference type="OrthoDB" id="10323780at2759"/>
<feature type="compositionally biased region" description="Low complexity" evidence="1">
    <location>
        <begin position="29"/>
        <end position="50"/>
    </location>
</feature>
<keyword evidence="3" id="KW-1185">Reference proteome</keyword>
<dbReference type="Proteomes" id="UP000237631">
    <property type="component" value="Unassembled WGS sequence"/>
</dbReference>
<feature type="region of interest" description="Disordered" evidence="1">
    <location>
        <begin position="1"/>
        <end position="70"/>
    </location>
</feature>
<feature type="compositionally biased region" description="Polar residues" evidence="1">
    <location>
        <begin position="51"/>
        <end position="67"/>
    </location>
</feature>
<dbReference type="EMBL" id="PNEN01000395">
    <property type="protein sequence ID" value="PPJ59324.1"/>
    <property type="molecule type" value="Genomic_DNA"/>
</dbReference>
<evidence type="ECO:0000313" key="2">
    <source>
        <dbReference type="EMBL" id="PPJ59324.1"/>
    </source>
</evidence>
<evidence type="ECO:0000256" key="1">
    <source>
        <dbReference type="SAM" id="MobiDB-lite"/>
    </source>
</evidence>
<reference evidence="3" key="1">
    <citation type="journal article" date="2017" name="bioRxiv">
        <title>Conservation of a gene cluster reveals novel cercosporin biosynthetic mechanisms and extends production to the genus Colletotrichum.</title>
        <authorList>
            <person name="de Jonge R."/>
            <person name="Ebert M.K."/>
            <person name="Huitt-Roehl C.R."/>
            <person name="Pal P."/>
            <person name="Suttle J.C."/>
            <person name="Spanner R.E."/>
            <person name="Neubauer J.D."/>
            <person name="Jurick W.M.II."/>
            <person name="Stott K.A."/>
            <person name="Secor G.A."/>
            <person name="Thomma B.P.H.J."/>
            <person name="Van de Peer Y."/>
            <person name="Townsend C.A."/>
            <person name="Bolton M.D."/>
        </authorList>
    </citation>
    <scope>NUCLEOTIDE SEQUENCE [LARGE SCALE GENOMIC DNA]</scope>
    <source>
        <strain evidence="3">CBS538.71</strain>
    </source>
</reference>
<organism evidence="2 3">
    <name type="scientific">Cercospora berteroae</name>
    <dbReference type="NCBI Taxonomy" id="357750"/>
    <lineage>
        <taxon>Eukaryota</taxon>
        <taxon>Fungi</taxon>
        <taxon>Dikarya</taxon>
        <taxon>Ascomycota</taxon>
        <taxon>Pezizomycotina</taxon>
        <taxon>Dothideomycetes</taxon>
        <taxon>Dothideomycetidae</taxon>
        <taxon>Mycosphaerellales</taxon>
        <taxon>Mycosphaerellaceae</taxon>
        <taxon>Cercospora</taxon>
    </lineage>
</organism>
<comment type="caution">
    <text evidence="2">The sequence shown here is derived from an EMBL/GenBank/DDBJ whole genome shotgun (WGS) entry which is preliminary data.</text>
</comment>
<name>A0A2S6CHX8_9PEZI</name>